<sequence>MAHAGAVANYAAKFCQGPAGEFLNDLIGTVIPATGGNDFGYVFAWQSTDHIIDSRVRFGAGSIQGQDRLLCGFLVLGEVSFSHTVGAADLTDQAPAIDQGLGRGLWFAAVWLGVVGHCLRR</sequence>
<evidence type="ECO:0000313" key="1">
    <source>
        <dbReference type="EMBL" id="GBH10034.1"/>
    </source>
</evidence>
<evidence type="ECO:0000313" key="2">
    <source>
        <dbReference type="Proteomes" id="UP000247480"/>
    </source>
</evidence>
<accession>A0A2V0QB11</accession>
<gene>
    <name evidence="1" type="ORF">KPSA1_03443</name>
</gene>
<comment type="caution">
    <text evidence="1">The sequence shown here is derived from an EMBL/GenBank/DDBJ whole genome shotgun (WGS) entry which is preliminary data.</text>
</comment>
<organism evidence="1 2">
    <name type="scientific">Pseudomonas syringae pv. actinidiae</name>
    <dbReference type="NCBI Taxonomy" id="103796"/>
    <lineage>
        <taxon>Bacteria</taxon>
        <taxon>Pseudomonadati</taxon>
        <taxon>Pseudomonadota</taxon>
        <taxon>Gammaproteobacteria</taxon>
        <taxon>Pseudomonadales</taxon>
        <taxon>Pseudomonadaceae</taxon>
        <taxon>Pseudomonas</taxon>
        <taxon>Pseudomonas syringae</taxon>
    </lineage>
</organism>
<dbReference type="AlphaFoldDB" id="A0A2V0QB11"/>
<dbReference type="EMBL" id="BGJZ01000146">
    <property type="protein sequence ID" value="GBH10034.1"/>
    <property type="molecule type" value="Genomic_DNA"/>
</dbReference>
<reference evidence="1 2" key="1">
    <citation type="submission" date="2018-04" db="EMBL/GenBank/DDBJ databases">
        <title>Draft genome sequence of Pseudomonas syringae pv. actinidiae biovar 1 strains isolated from kiwifruit in Kagawa prefecture.</title>
        <authorList>
            <person name="Tabuchi M."/>
            <person name="Saito M."/>
            <person name="Fujiwara S."/>
            <person name="Sasa N."/>
            <person name="Akimitsu K."/>
            <person name="Gomi K."/>
            <person name="Konishi-Sugita S."/>
            <person name="Hamano K."/>
            <person name="Kataoka I."/>
        </authorList>
    </citation>
    <scope>NUCLEOTIDE SEQUENCE [LARGE SCALE GENOMIC DNA]</scope>
    <source>
        <strain evidence="1 2">MAFF212206</strain>
    </source>
</reference>
<protein>
    <submittedName>
        <fullName evidence="1">Uncharacterized membrane protein</fullName>
    </submittedName>
</protein>
<proteinExistence type="predicted"/>
<dbReference type="Proteomes" id="UP000247480">
    <property type="component" value="Unassembled WGS sequence"/>
</dbReference>
<name>A0A2V0QB11_PSESF</name>